<keyword evidence="1" id="KW-0812">Transmembrane</keyword>
<dbReference type="OrthoDB" id="3171327at2"/>
<gene>
    <name evidence="3" type="ORF">FRX94_04990</name>
</gene>
<name>A0A5C5UL71_9CORY</name>
<dbReference type="EMBL" id="VOHM01000008">
    <property type="protein sequence ID" value="TWT26589.1"/>
    <property type="molecule type" value="Genomic_DNA"/>
</dbReference>
<feature type="transmembrane region" description="Helical" evidence="1">
    <location>
        <begin position="82"/>
        <end position="101"/>
    </location>
</feature>
<reference evidence="3 4" key="1">
    <citation type="submission" date="2019-08" db="EMBL/GenBank/DDBJ databases">
        <authorList>
            <person name="Lei W."/>
        </authorList>
    </citation>
    <scope>NUCLEOTIDE SEQUENCE [LARGE SCALE GENOMIC DNA]</scope>
    <source>
        <strain evidence="3 4">CCUG 58627</strain>
    </source>
</reference>
<accession>A0A5C5UL71</accession>
<organism evidence="3 4">
    <name type="scientific">Corynebacterium canis</name>
    <dbReference type="NCBI Taxonomy" id="679663"/>
    <lineage>
        <taxon>Bacteria</taxon>
        <taxon>Bacillati</taxon>
        <taxon>Actinomycetota</taxon>
        <taxon>Actinomycetes</taxon>
        <taxon>Mycobacteriales</taxon>
        <taxon>Corynebacteriaceae</taxon>
        <taxon>Corynebacterium</taxon>
    </lineage>
</organism>
<evidence type="ECO:0000313" key="4">
    <source>
        <dbReference type="Proteomes" id="UP000320791"/>
    </source>
</evidence>
<dbReference type="Gene3D" id="3.40.710.10">
    <property type="entry name" value="DD-peptidase/beta-lactamase superfamily"/>
    <property type="match status" value="1"/>
</dbReference>
<evidence type="ECO:0000313" key="3">
    <source>
        <dbReference type="EMBL" id="TWT26589.1"/>
    </source>
</evidence>
<feature type="domain" description="Beta-lactamase-related" evidence="2">
    <location>
        <begin position="143"/>
        <end position="299"/>
    </location>
</feature>
<keyword evidence="1" id="KW-0472">Membrane</keyword>
<dbReference type="AlphaFoldDB" id="A0A5C5UL71"/>
<dbReference type="Proteomes" id="UP000320791">
    <property type="component" value="Unassembled WGS sequence"/>
</dbReference>
<dbReference type="InterPro" id="IPR012338">
    <property type="entry name" value="Beta-lactam/transpept-like"/>
</dbReference>
<keyword evidence="4" id="KW-1185">Reference proteome</keyword>
<keyword evidence="1" id="KW-1133">Transmembrane helix</keyword>
<dbReference type="SUPFAM" id="SSF56601">
    <property type="entry name" value="beta-lactamase/transpeptidase-like"/>
    <property type="match status" value="1"/>
</dbReference>
<sequence>MPWCWNAPISAASRLGIPPGFGGWDDRNDHCRRGSRRRVLGVPVVRAGAGARLVVQLVARRTDPPDCARMFGSKVGRLPMRYVVFVIAILLVLTAPTPPLIPPRGDSELAAQVTPHIHQNRMIAVLAVDREVSFALIESTLTTPYRVDTLTEMFTVELFYNAVRRGEVTGSTKLGSLIDVAGSPAADVTLRELAEHRGGLAPTTDIAEPNYQELLQRAKADPLASRGEVNPSQLGIALLGHALAVAAETDYPTLLRTRLLVPMELQNTRISNEFDALAPANGGISTVQDVGRFLRYVLLAREWEGTEWSLSGGQPDFQSAVAVQPKQRAVVVLSRGDIPVEKAALEALHHD</sequence>
<dbReference type="Pfam" id="PF00144">
    <property type="entry name" value="Beta-lactamase"/>
    <property type="match status" value="1"/>
</dbReference>
<dbReference type="InterPro" id="IPR001466">
    <property type="entry name" value="Beta-lactam-related"/>
</dbReference>
<proteinExistence type="predicted"/>
<evidence type="ECO:0000256" key="1">
    <source>
        <dbReference type="SAM" id="Phobius"/>
    </source>
</evidence>
<protein>
    <submittedName>
        <fullName evidence="3">Beta-lactamase family protein</fullName>
    </submittedName>
</protein>
<evidence type="ECO:0000259" key="2">
    <source>
        <dbReference type="Pfam" id="PF00144"/>
    </source>
</evidence>
<comment type="caution">
    <text evidence="3">The sequence shown here is derived from an EMBL/GenBank/DDBJ whole genome shotgun (WGS) entry which is preliminary data.</text>
</comment>